<proteinExistence type="inferred from homology"/>
<dbReference type="GO" id="GO:0008270">
    <property type="term" value="F:zinc ion binding"/>
    <property type="evidence" value="ECO:0007669"/>
    <property type="project" value="InterPro"/>
</dbReference>
<dbReference type="PANTHER" id="PTHR11705">
    <property type="entry name" value="PROTEASE FAMILY M14 CARBOXYPEPTIDASE A,B"/>
    <property type="match status" value="1"/>
</dbReference>
<dbReference type="PANTHER" id="PTHR11705:SF143">
    <property type="entry name" value="SLL0236 PROTEIN"/>
    <property type="match status" value="1"/>
</dbReference>
<dbReference type="CDD" id="cd06905">
    <property type="entry name" value="M14-like"/>
    <property type="match status" value="1"/>
</dbReference>
<dbReference type="PROSITE" id="PS52035">
    <property type="entry name" value="PEPTIDASE_M14"/>
    <property type="match status" value="1"/>
</dbReference>
<dbReference type="InterPro" id="IPR000834">
    <property type="entry name" value="Peptidase_M14"/>
</dbReference>
<evidence type="ECO:0000256" key="7">
    <source>
        <dbReference type="PROSITE-ProRule" id="PRU01379"/>
    </source>
</evidence>
<keyword evidence="6" id="KW-0482">Metalloprotease</keyword>
<evidence type="ECO:0000256" key="3">
    <source>
        <dbReference type="ARBA" id="ARBA00022670"/>
    </source>
</evidence>
<dbReference type="RefSeq" id="WP_015955576.1">
    <property type="nucleotide sequence ID" value="NC_011729.1"/>
</dbReference>
<reference evidence="10" key="1">
    <citation type="journal article" date="2011" name="MBio">
        <title>Novel metabolic attributes of the genus Cyanothece, comprising a group of unicellular nitrogen-fixing Cyanobacteria.</title>
        <authorList>
            <person name="Bandyopadhyay A."/>
            <person name="Elvitigala T."/>
            <person name="Welsh E."/>
            <person name="Stockel J."/>
            <person name="Liberton M."/>
            <person name="Min H."/>
            <person name="Sherman L.A."/>
            <person name="Pakrasi H.B."/>
        </authorList>
    </citation>
    <scope>NUCLEOTIDE SEQUENCE [LARGE SCALE GENOMIC DNA]</scope>
    <source>
        <strain evidence="10">PCC 7424</strain>
    </source>
</reference>
<sequence>MFDFSHYYTYDEIVTFLDQMAEAYPHLIKLEIIGQSYAKRDIWLATLTAQNTGLPLEKPGFWIDGNTHAGEVTGSAIALYIIYHLLTQYKSDPQVTRLLDHYTVYVLPRIAVDGAEKYLTTPYRLRSSIRPYPHSDQQDGLYPEDINGDGLILQMRIKDECGGWKVAPEDPRIMIRREPEEFGGTYYTVLTEGLIHNYDGYNFKVAPTLEGLDFNRNYPAQWVPEGEQEGAGYFPFSEPETRAEAEFWSQHPNINGFITYHTSGAVILRPYSTHPDEHFLHEDLEIYQLIGEKGTSLTGYNCVSVYHDFRYHPKEVTNGAMDDYGYEHFGWFGFTVELWDAPTEAGIQKKDYLQWSSRHPLSDDLKLMGWNDEKLAGKGFINWQPFHHPQLGEVEIGGWNFKQMWQNAPVEYLPELCEKQTRFAIAHALMSPRLAIVRTDLTHHGGDVYHLVLQLENQGFLPTYTSEKALEKKIVKPIKVSLFLAEGTTLISGEKEQEIGHLEGRSNKAFSNLAKGYDYRCTVEWVIKGTSGSPIEIIAKGERSGTVKTQLTL</sequence>
<dbReference type="GO" id="GO:0005615">
    <property type="term" value="C:extracellular space"/>
    <property type="evidence" value="ECO:0007669"/>
    <property type="project" value="TreeGrafter"/>
</dbReference>
<evidence type="ECO:0000313" key="9">
    <source>
        <dbReference type="EMBL" id="ACK71983.1"/>
    </source>
</evidence>
<dbReference type="EMBL" id="CP001291">
    <property type="protein sequence ID" value="ACK71983.1"/>
    <property type="molecule type" value="Genomic_DNA"/>
</dbReference>
<dbReference type="OrthoDB" id="9811296at2"/>
<evidence type="ECO:0000256" key="1">
    <source>
        <dbReference type="ARBA" id="ARBA00001947"/>
    </source>
</evidence>
<dbReference type="SUPFAM" id="SSF53187">
    <property type="entry name" value="Zn-dependent exopeptidases"/>
    <property type="match status" value="1"/>
</dbReference>
<dbReference type="GO" id="GO:0004181">
    <property type="term" value="F:metallocarboxypeptidase activity"/>
    <property type="evidence" value="ECO:0007669"/>
    <property type="project" value="InterPro"/>
</dbReference>
<dbReference type="STRING" id="65393.PCC7424_3595"/>
<dbReference type="HOGENOM" id="CLU_028657_0_0_3"/>
<dbReference type="eggNOG" id="COG2866">
    <property type="taxonomic scope" value="Bacteria"/>
</dbReference>
<dbReference type="PRINTS" id="PR00765">
    <property type="entry name" value="CRBOXYPTASEA"/>
</dbReference>
<evidence type="ECO:0000256" key="2">
    <source>
        <dbReference type="ARBA" id="ARBA00005988"/>
    </source>
</evidence>
<dbReference type="SMART" id="SM00631">
    <property type="entry name" value="Zn_pept"/>
    <property type="match status" value="1"/>
</dbReference>
<keyword evidence="10" id="KW-1185">Reference proteome</keyword>
<comment type="cofactor">
    <cofactor evidence="1">
        <name>Zn(2+)</name>
        <dbReference type="ChEBI" id="CHEBI:29105"/>
    </cofactor>
</comment>
<dbReference type="Gene3D" id="3.40.630.10">
    <property type="entry name" value="Zn peptidases"/>
    <property type="match status" value="1"/>
</dbReference>
<keyword evidence="3" id="KW-0645">Protease</keyword>
<dbReference type="KEGG" id="cyc:PCC7424_3595"/>
<evidence type="ECO:0000259" key="8">
    <source>
        <dbReference type="PROSITE" id="PS52035"/>
    </source>
</evidence>
<dbReference type="Pfam" id="PF00246">
    <property type="entry name" value="Peptidase_M14"/>
    <property type="match status" value="1"/>
</dbReference>
<keyword evidence="4" id="KW-0378">Hydrolase</keyword>
<keyword evidence="9" id="KW-0121">Carboxypeptidase</keyword>
<dbReference type="AlphaFoldDB" id="B7KGQ6"/>
<gene>
    <name evidence="9" type="ordered locus">PCC7424_3595</name>
</gene>
<name>B7KGQ6_GLOC7</name>
<feature type="active site" description="Proton donor/acceptor" evidence="7">
    <location>
        <position position="337"/>
    </location>
</feature>
<keyword evidence="5" id="KW-0862">Zinc</keyword>
<comment type="similarity">
    <text evidence="2 7">Belongs to the peptidase M14 family.</text>
</comment>
<dbReference type="GO" id="GO:0006508">
    <property type="term" value="P:proteolysis"/>
    <property type="evidence" value="ECO:0007669"/>
    <property type="project" value="UniProtKB-KW"/>
</dbReference>
<organism evidence="9 10">
    <name type="scientific">Gloeothece citriformis (strain PCC 7424)</name>
    <name type="common">Cyanothece sp. (strain PCC 7424)</name>
    <dbReference type="NCBI Taxonomy" id="65393"/>
    <lineage>
        <taxon>Bacteria</taxon>
        <taxon>Bacillati</taxon>
        <taxon>Cyanobacteriota</taxon>
        <taxon>Cyanophyceae</taxon>
        <taxon>Oscillatoriophycideae</taxon>
        <taxon>Chroococcales</taxon>
        <taxon>Aphanothecaceae</taxon>
        <taxon>Gloeothece</taxon>
        <taxon>Gloeothece citriformis</taxon>
    </lineage>
</organism>
<evidence type="ECO:0000256" key="4">
    <source>
        <dbReference type="ARBA" id="ARBA00022801"/>
    </source>
</evidence>
<dbReference type="Proteomes" id="UP000002384">
    <property type="component" value="Chromosome"/>
</dbReference>
<evidence type="ECO:0000256" key="6">
    <source>
        <dbReference type="ARBA" id="ARBA00023049"/>
    </source>
</evidence>
<evidence type="ECO:0000313" key="10">
    <source>
        <dbReference type="Proteomes" id="UP000002384"/>
    </source>
</evidence>
<accession>B7KGQ6</accession>
<feature type="domain" description="Peptidase M14" evidence="8">
    <location>
        <begin position="6"/>
        <end position="365"/>
    </location>
</feature>
<evidence type="ECO:0000256" key="5">
    <source>
        <dbReference type="ARBA" id="ARBA00022833"/>
    </source>
</evidence>
<protein>
    <submittedName>
        <fullName evidence="9">Peptidase M14 carboxypeptidase A</fullName>
    </submittedName>
</protein>